<dbReference type="PANTHER" id="PTHR30273:SF2">
    <property type="entry name" value="PROTEIN FECR"/>
    <property type="match status" value="1"/>
</dbReference>
<feature type="domain" description="FecR protein" evidence="2">
    <location>
        <begin position="118"/>
        <end position="210"/>
    </location>
</feature>
<dbReference type="Pfam" id="PF04773">
    <property type="entry name" value="FecR"/>
    <property type="match status" value="1"/>
</dbReference>
<dbReference type="Gene3D" id="3.55.50.30">
    <property type="match status" value="1"/>
</dbReference>
<dbReference type="Pfam" id="PF16220">
    <property type="entry name" value="DUF4880"/>
    <property type="match status" value="1"/>
</dbReference>
<evidence type="ECO:0000313" key="5">
    <source>
        <dbReference type="Proteomes" id="UP000639859"/>
    </source>
</evidence>
<dbReference type="Proteomes" id="UP000639859">
    <property type="component" value="Unassembled WGS sequence"/>
</dbReference>
<comment type="caution">
    <text evidence="4">The sequence shown here is derived from an EMBL/GenBank/DDBJ whole genome shotgun (WGS) entry which is preliminary data.</text>
</comment>
<evidence type="ECO:0000259" key="2">
    <source>
        <dbReference type="Pfam" id="PF04773"/>
    </source>
</evidence>
<accession>A0ABS0T530</accession>
<sequence>MMIGDRQRIRRRDKEAAGWFTRLNDTSVPVDAIEAFDAWRSKPANDAAYRRMEDIARGASSLKSDPEIAALATQARQPASRDRPAPLAQRPPRYLTGLAFAGAIAVSAAVVIALPRSTYSTGVGEQTIARLDDGSAVRLNTDTRLRVRFTAGERRIELLQGEAFFDVAHDGARPFVVSAGDAQVRALGTRFDVRRDGHAVQVVLAQGKVRVTQARQDRAWTMTPGQALTLSPTQAPAAPASVDVAASTSWTSGRLSFDGVPLSQAVAEINRYSRRKIVLDADAPSQQRVTGAFKVGDSDSFIAAVGAIYGLEPKARWDGSVVLTPTGAPS</sequence>
<dbReference type="EMBL" id="JADWOX010000027">
    <property type="protein sequence ID" value="MBI1686789.1"/>
    <property type="molecule type" value="Genomic_DNA"/>
</dbReference>
<dbReference type="InterPro" id="IPR012373">
    <property type="entry name" value="Ferrdict_sens_TM"/>
</dbReference>
<keyword evidence="1" id="KW-0812">Transmembrane</keyword>
<feature type="transmembrane region" description="Helical" evidence="1">
    <location>
        <begin position="94"/>
        <end position="114"/>
    </location>
</feature>
<reference evidence="4 5" key="1">
    <citation type="submission" date="2020-11" db="EMBL/GenBank/DDBJ databases">
        <title>genome sequence of strain KACC 18849.</title>
        <authorList>
            <person name="Gao J."/>
            <person name="Zhang X."/>
        </authorList>
    </citation>
    <scope>NUCLEOTIDE SEQUENCE [LARGE SCALE GENOMIC DNA]</scope>
    <source>
        <strain evidence="4 5">KACC 18849</strain>
    </source>
</reference>
<keyword evidence="1" id="KW-0472">Membrane</keyword>
<evidence type="ECO:0000256" key="1">
    <source>
        <dbReference type="SAM" id="Phobius"/>
    </source>
</evidence>
<dbReference type="InterPro" id="IPR006860">
    <property type="entry name" value="FecR"/>
</dbReference>
<dbReference type="Gene3D" id="2.60.120.1440">
    <property type="match status" value="1"/>
</dbReference>
<keyword evidence="1" id="KW-1133">Transmembrane helix</keyword>
<dbReference type="InterPro" id="IPR032623">
    <property type="entry name" value="FecR_N"/>
</dbReference>
<organism evidence="4 5">
    <name type="scientific">Caulobacter hibisci</name>
    <dbReference type="NCBI Taxonomy" id="2035993"/>
    <lineage>
        <taxon>Bacteria</taxon>
        <taxon>Pseudomonadati</taxon>
        <taxon>Pseudomonadota</taxon>
        <taxon>Alphaproteobacteria</taxon>
        <taxon>Caulobacterales</taxon>
        <taxon>Caulobacteraceae</taxon>
        <taxon>Caulobacter</taxon>
    </lineage>
</organism>
<protein>
    <submittedName>
        <fullName evidence="4">FecR family protein</fullName>
    </submittedName>
</protein>
<proteinExistence type="predicted"/>
<feature type="domain" description="FecR N-terminal" evidence="3">
    <location>
        <begin position="14"/>
        <end position="54"/>
    </location>
</feature>
<dbReference type="PANTHER" id="PTHR30273">
    <property type="entry name" value="PERIPLASMIC SIGNAL SENSOR AND SIGMA FACTOR ACTIVATOR FECR-RELATED"/>
    <property type="match status" value="1"/>
</dbReference>
<evidence type="ECO:0000259" key="3">
    <source>
        <dbReference type="Pfam" id="PF16220"/>
    </source>
</evidence>
<name>A0ABS0T530_9CAUL</name>
<dbReference type="PIRSF" id="PIRSF018266">
    <property type="entry name" value="FecR"/>
    <property type="match status" value="1"/>
</dbReference>
<evidence type="ECO:0000313" key="4">
    <source>
        <dbReference type="EMBL" id="MBI1686789.1"/>
    </source>
</evidence>
<keyword evidence="5" id="KW-1185">Reference proteome</keyword>
<gene>
    <name evidence="4" type="ORF">I4Q42_24240</name>
</gene>